<dbReference type="GO" id="GO:0070382">
    <property type="term" value="C:exocytic vesicle"/>
    <property type="evidence" value="ECO:0007669"/>
    <property type="project" value="TreeGrafter"/>
</dbReference>
<dbReference type="GO" id="GO:0005886">
    <property type="term" value="C:plasma membrane"/>
    <property type="evidence" value="ECO:0007669"/>
    <property type="project" value="TreeGrafter"/>
</dbReference>
<feature type="compositionally biased region" description="Polar residues" evidence="1">
    <location>
        <begin position="50"/>
        <end position="64"/>
    </location>
</feature>
<dbReference type="EMBL" id="SWLE01000022">
    <property type="protein sequence ID" value="TNM84617.1"/>
    <property type="molecule type" value="Genomic_DNA"/>
</dbReference>
<dbReference type="GO" id="GO:0006887">
    <property type="term" value="P:exocytosis"/>
    <property type="evidence" value="ECO:0007669"/>
    <property type="project" value="TreeGrafter"/>
</dbReference>
<comment type="caution">
    <text evidence="2">The sequence shown here is derived from an EMBL/GenBank/DDBJ whole genome shotgun (WGS) entry which is preliminary data.</text>
</comment>
<feature type="compositionally biased region" description="Polar residues" evidence="1">
    <location>
        <begin position="1"/>
        <end position="13"/>
    </location>
</feature>
<protein>
    <submittedName>
        <fullName evidence="2">Uncharacterized protein</fullName>
    </submittedName>
</protein>
<keyword evidence="3" id="KW-1185">Reference proteome</keyword>
<gene>
    <name evidence="2" type="ORF">fugu_008795</name>
</gene>
<organism evidence="2 3">
    <name type="scientific">Takifugu bimaculatus</name>
    <dbReference type="NCBI Taxonomy" id="433685"/>
    <lineage>
        <taxon>Eukaryota</taxon>
        <taxon>Metazoa</taxon>
        <taxon>Chordata</taxon>
        <taxon>Craniata</taxon>
        <taxon>Vertebrata</taxon>
        <taxon>Euteleostomi</taxon>
        <taxon>Actinopterygii</taxon>
        <taxon>Neopterygii</taxon>
        <taxon>Teleostei</taxon>
        <taxon>Neoteleostei</taxon>
        <taxon>Acanthomorphata</taxon>
        <taxon>Eupercaria</taxon>
        <taxon>Tetraodontiformes</taxon>
        <taxon>Tetradontoidea</taxon>
        <taxon>Tetraodontidae</taxon>
        <taxon>Takifugu</taxon>
    </lineage>
</organism>
<reference evidence="2 3" key="1">
    <citation type="submission" date="2019-04" db="EMBL/GenBank/DDBJ databases">
        <title>The sequence and de novo assembly of Takifugu bimaculatus genome using PacBio and Hi-C technologies.</title>
        <authorList>
            <person name="Xu P."/>
            <person name="Liu B."/>
            <person name="Zhou Z."/>
        </authorList>
    </citation>
    <scope>NUCLEOTIDE SEQUENCE [LARGE SCALE GENOMIC DNA]</scope>
    <source>
        <strain evidence="2">TB-2018</strain>
        <tissue evidence="2">Muscle</tissue>
    </source>
</reference>
<evidence type="ECO:0000256" key="1">
    <source>
        <dbReference type="SAM" id="MobiDB-lite"/>
    </source>
</evidence>
<sequence length="410" mass="45340">MTPQSVLRPSLGQTPPHKASCSISRNSDRSPLRTLGGSEDLEPTEHQHQVKAQSQERPLSASESHSPKLKRQQEEVRRSPSKTCHPRVLPRESTGPQTPRLKGSPLKTFPINIGVQSTIPEERLGRPTPVPRQRSPSHQAKQTVLADAKNISDISSFPLPSKAEEGSVSYVTGAWKVLLLHNQEASQRRAFHAWPEPVFLRIISTTLDPRRRPLSPHLIRRSLPLLTSVTPQRAFLLEFGLRMQTSSKIIRRLLAPWSPPLKQSPSKRMASSKSLENLTSQSGEERNKDYSKDHVNPSVDADSKQMKSSLSIPFLQLEETDSDGTFGPALPRRNTGSSASNFSLSSGLNSVSSISSSISSIYPADFGELEVQGSIQFAVNYIQKLGEFQVFVVDCRDLAVADVKKNRSDP</sequence>
<feature type="region of interest" description="Disordered" evidence="1">
    <location>
        <begin position="260"/>
        <end position="305"/>
    </location>
</feature>
<feature type="compositionally biased region" description="Polar residues" evidence="1">
    <location>
        <begin position="261"/>
        <end position="282"/>
    </location>
</feature>
<accession>A0A4Z2AXH0</accession>
<evidence type="ECO:0000313" key="3">
    <source>
        <dbReference type="Proteomes" id="UP000516260"/>
    </source>
</evidence>
<dbReference type="PANTHER" id="PTHR45716">
    <property type="entry name" value="BITESIZE, ISOFORM I"/>
    <property type="match status" value="1"/>
</dbReference>
<evidence type="ECO:0000313" key="2">
    <source>
        <dbReference type="EMBL" id="TNM84617.1"/>
    </source>
</evidence>
<name>A0A4Z2AXH0_9TELE</name>
<proteinExistence type="predicted"/>
<dbReference type="PANTHER" id="PTHR45716:SF5">
    <property type="entry name" value="SYNAPTOTAGMIN-LIKE PROTEIN 2"/>
    <property type="match status" value="1"/>
</dbReference>
<feature type="compositionally biased region" description="Basic and acidic residues" evidence="1">
    <location>
        <begin position="283"/>
        <end position="305"/>
    </location>
</feature>
<feature type="region of interest" description="Disordered" evidence="1">
    <location>
        <begin position="1"/>
        <end position="140"/>
    </location>
</feature>
<dbReference type="GO" id="GO:0042043">
    <property type="term" value="F:neurexin family protein binding"/>
    <property type="evidence" value="ECO:0007669"/>
    <property type="project" value="TreeGrafter"/>
</dbReference>
<dbReference type="Proteomes" id="UP000516260">
    <property type="component" value="Chromosome 9"/>
</dbReference>
<dbReference type="AlphaFoldDB" id="A0A4Z2AXH0"/>